<comment type="caution">
    <text evidence="1">The sequence shown here is derived from an EMBL/GenBank/DDBJ whole genome shotgun (WGS) entry which is preliminary data.</text>
</comment>
<dbReference type="Proteomes" id="UP000717328">
    <property type="component" value="Unassembled WGS sequence"/>
</dbReference>
<protein>
    <submittedName>
        <fullName evidence="1">Uncharacterized protein</fullName>
    </submittedName>
</protein>
<dbReference type="AlphaFoldDB" id="A0A9P7KM23"/>
<proteinExistence type="predicted"/>
<evidence type="ECO:0000313" key="2">
    <source>
        <dbReference type="Proteomes" id="UP000717328"/>
    </source>
</evidence>
<organism evidence="1 2">
    <name type="scientific">Sphagnurus paluster</name>
    <dbReference type="NCBI Taxonomy" id="117069"/>
    <lineage>
        <taxon>Eukaryota</taxon>
        <taxon>Fungi</taxon>
        <taxon>Dikarya</taxon>
        <taxon>Basidiomycota</taxon>
        <taxon>Agaricomycotina</taxon>
        <taxon>Agaricomycetes</taxon>
        <taxon>Agaricomycetidae</taxon>
        <taxon>Agaricales</taxon>
        <taxon>Tricholomatineae</taxon>
        <taxon>Lyophyllaceae</taxon>
        <taxon>Sphagnurus</taxon>
    </lineage>
</organism>
<sequence length="155" mass="16351">MNHRTTYRRTRMCEGTVATTVPQLRYAAAPRTDAQSVVEPSDYVGLDASAAAPPTRQVENEFGHGASSSTPTPVPVPIQHFPIIVHTACAHTANIPAGTTTNGTSTSVDTRPVAYPDNDALAGLPLATPNFWCSTPPTISTTDLGLSLDHTTRLA</sequence>
<keyword evidence="2" id="KW-1185">Reference proteome</keyword>
<reference evidence="1" key="1">
    <citation type="submission" date="2021-02" db="EMBL/GenBank/DDBJ databases">
        <authorList>
            <person name="Nieuwenhuis M."/>
            <person name="Van De Peppel L.J.J."/>
        </authorList>
    </citation>
    <scope>NUCLEOTIDE SEQUENCE</scope>
    <source>
        <strain evidence="1">D49</strain>
    </source>
</reference>
<name>A0A9P7KM23_9AGAR</name>
<accession>A0A9P7KM23</accession>
<dbReference type="EMBL" id="JABCKI010000155">
    <property type="protein sequence ID" value="KAG5652156.1"/>
    <property type="molecule type" value="Genomic_DNA"/>
</dbReference>
<reference evidence="1" key="2">
    <citation type="submission" date="2021-10" db="EMBL/GenBank/DDBJ databases">
        <title>Phylogenomics reveals ancestral predisposition of the termite-cultivated fungus Termitomyces towards a domesticated lifestyle.</title>
        <authorList>
            <person name="Auxier B."/>
            <person name="Grum-Grzhimaylo A."/>
            <person name="Cardenas M.E."/>
            <person name="Lodge J.D."/>
            <person name="Laessoe T."/>
            <person name="Pedersen O."/>
            <person name="Smith M.E."/>
            <person name="Kuyper T.W."/>
            <person name="Franco-Molano E.A."/>
            <person name="Baroni T.J."/>
            <person name="Aanen D.K."/>
        </authorList>
    </citation>
    <scope>NUCLEOTIDE SEQUENCE</scope>
    <source>
        <strain evidence="1">D49</strain>
    </source>
</reference>
<evidence type="ECO:0000313" key="1">
    <source>
        <dbReference type="EMBL" id="KAG5652156.1"/>
    </source>
</evidence>
<gene>
    <name evidence="1" type="ORF">H0H81_006101</name>
</gene>